<dbReference type="GO" id="GO:0070987">
    <property type="term" value="P:error-free translesion synthesis"/>
    <property type="evidence" value="ECO:0007669"/>
    <property type="project" value="TreeGrafter"/>
</dbReference>
<dbReference type="SUPFAM" id="SSF100879">
    <property type="entry name" value="Lesion bypass DNA polymerase (Y-family), little finger domain"/>
    <property type="match status" value="1"/>
</dbReference>
<dbReference type="PIRSF" id="PIRSF036573">
    <property type="entry name" value="REV1"/>
    <property type="match status" value="1"/>
</dbReference>
<dbReference type="CDD" id="cd01701">
    <property type="entry name" value="PolY_Rev1"/>
    <property type="match status" value="1"/>
</dbReference>
<dbReference type="InterPro" id="IPR017961">
    <property type="entry name" value="DNA_pol_Y-fam_little_finger"/>
</dbReference>
<evidence type="ECO:0000256" key="9">
    <source>
        <dbReference type="ARBA" id="ARBA00022842"/>
    </source>
</evidence>
<dbReference type="Pfam" id="PF16589">
    <property type="entry name" value="BRCT_2"/>
    <property type="match status" value="1"/>
</dbReference>
<dbReference type="EC" id="2.7.7.-" evidence="13"/>
<dbReference type="PANTHER" id="PTHR45990:SF1">
    <property type="entry name" value="DNA REPAIR PROTEIN REV1"/>
    <property type="match status" value="1"/>
</dbReference>
<feature type="compositionally biased region" description="Polar residues" evidence="15">
    <location>
        <begin position="1"/>
        <end position="10"/>
    </location>
</feature>
<dbReference type="GO" id="GO:0003887">
    <property type="term" value="F:DNA-directed DNA polymerase activity"/>
    <property type="evidence" value="ECO:0007669"/>
    <property type="project" value="InterPro"/>
</dbReference>
<feature type="binding site" evidence="14">
    <location>
        <position position="558"/>
    </location>
    <ligand>
        <name>Mg(2+)</name>
        <dbReference type="ChEBI" id="CHEBI:18420"/>
        <label>1</label>
    </ligand>
</feature>
<keyword evidence="5 13" id="KW-0808">Transferase</keyword>
<evidence type="ECO:0000256" key="6">
    <source>
        <dbReference type="ARBA" id="ARBA00022695"/>
    </source>
</evidence>
<feature type="region of interest" description="Disordered" evidence="15">
    <location>
        <begin position="1"/>
        <end position="82"/>
    </location>
</feature>
<dbReference type="OrthoDB" id="427711at2759"/>
<name>A0A427XVM4_9TREE</name>
<keyword evidence="11 13" id="KW-0234">DNA repair</keyword>
<sequence length="1160" mass="126578">MTQPSSSQSFWAEALEVAESLEKRLSPAPQPPPSPDHPPPRKRVRYALSPDTSDVEPNGDDDGGDKGDPSSSSPPQDSSTTTLQYLPDHRTRLLDGGGHDAVHDYLAAAEYSGVSFGDFGDYMRKKDIKIQTQNASIAAAAADRGLAQIFANLTFYINGNTHPPMEELRRMILQRGGKCIPYIRAKTGLDFIIAPVLTLAKFREFKAHKLVREAWIVACAEQGKLLDWRRWRLRVDDGEARLDGFVKAVESGDAKVDTADQVAESPQGPTPRPMPVTTQAPIAATQSLLQPVRAAAQRPSTQHPNPRLPAIPTRVSHRSAGPVVPQPQPPNESIQQPVAAVDDASKDDAPDAVAAADPAKAINTATRPEGAWDHYFVHKSNVHAAELMKSEEFRARHTSERGNEAGFIDQFFENSRLHHLSTWKTELRVLVAKARDSAHRVPTVLAQAGAKRVYLHVDFDAFFVSAGVSSRPHLRGKPVVVCHSSKGGRDSTSEVASASYEARAKGVKNGMSLGRARQLVGAELETIPYEFETYRRHSEAFYTVLLGYADELEAVSVDEALLDVTGAVTAISLAPEEAGATSSDPAIQLGDRIRADIRGITGCEVSIGISHNLLLARLATKKAKPAGIFHLRAEEAPAFLAPLDVDQLPSVGHSTRAKMQEAFGSTLCGDLLAQNRSVLRKTLGPKTGDTIYNFLRGNDDRRLQPDKERKSVSAEMNYGIRFQNQDQADRYVADLGAEVAKRLRSVSARGGHITLKIMTRHPDAPVEPPKFLGHGKCETVNRSGTFGRPTDDAETIGREAVRLLNDMNLDPVELRGVGIQITKLETGMPKGQSMLSFARPVTDKVAKVDTVIDEGVGDDGPLGNGTVSEERSDSEWLAGLPLDIRQEFEEQHGAMGATKRRQPEEAPAPPKATKSTLRPEAHITRQLRPKLKTQMGVKDIAARPLYGAWARAGGGQSRDTSLEPVRPPKRTREDSAVASEADSDIELLDPEPQPDDMPEFVGAFKTSDLRALGIDLDFISALPDDMQAEIVQSRRDEVQRQQAMAQARARTRTRVSASISPSHRRPGAGSRSPSVMPRIPAPRASVVKRPALLGACDTADVAQVLAKWVKERPSPANEDVARISKYLVNMDRVQREDRQGQDGGGRHWMARHQAMAYDRA</sequence>
<dbReference type="Gene3D" id="1.10.150.20">
    <property type="entry name" value="5' to 3' exonuclease, C-terminal subdomain"/>
    <property type="match status" value="1"/>
</dbReference>
<evidence type="ECO:0000256" key="10">
    <source>
        <dbReference type="ARBA" id="ARBA00023125"/>
    </source>
</evidence>
<dbReference type="InterPro" id="IPR036420">
    <property type="entry name" value="BRCT_dom_sf"/>
</dbReference>
<feature type="compositionally biased region" description="Acidic residues" evidence="15">
    <location>
        <begin position="53"/>
        <end position="63"/>
    </location>
</feature>
<dbReference type="GO" id="GO:0042276">
    <property type="term" value="P:error-prone translesion synthesis"/>
    <property type="evidence" value="ECO:0007669"/>
    <property type="project" value="InterPro"/>
</dbReference>
<proteinExistence type="inferred from homology"/>
<dbReference type="SMART" id="SM00292">
    <property type="entry name" value="BRCT"/>
    <property type="match status" value="1"/>
</dbReference>
<dbReference type="RefSeq" id="XP_028477013.1">
    <property type="nucleotide sequence ID" value="XM_028623120.1"/>
</dbReference>
<evidence type="ECO:0000256" key="11">
    <source>
        <dbReference type="ARBA" id="ARBA00023204"/>
    </source>
</evidence>
<keyword evidence="8 13" id="KW-0227">DNA damage</keyword>
<comment type="cofactor">
    <cofactor evidence="14">
        <name>Mg(2+)</name>
        <dbReference type="ChEBI" id="CHEBI:18420"/>
    </cofactor>
    <text evidence="14">Binds 2 magnesium ions.</text>
</comment>
<dbReference type="PROSITE" id="PS50172">
    <property type="entry name" value="BRCT"/>
    <property type="match status" value="1"/>
</dbReference>
<accession>A0A427XVM4</accession>
<keyword evidence="6 13" id="KW-0548">Nucleotidyltransferase</keyword>
<feature type="compositionally biased region" description="Acidic residues" evidence="15">
    <location>
        <begin position="981"/>
        <end position="995"/>
    </location>
</feature>
<evidence type="ECO:0000256" key="1">
    <source>
        <dbReference type="ARBA" id="ARBA00004123"/>
    </source>
</evidence>
<dbReference type="Gene3D" id="6.10.250.1490">
    <property type="match status" value="1"/>
</dbReference>
<dbReference type="Gene3D" id="3.30.70.270">
    <property type="match status" value="1"/>
</dbReference>
<evidence type="ECO:0000256" key="8">
    <source>
        <dbReference type="ARBA" id="ARBA00022763"/>
    </source>
</evidence>
<evidence type="ECO:0000256" key="15">
    <source>
        <dbReference type="SAM" id="MobiDB-lite"/>
    </source>
</evidence>
<dbReference type="InterPro" id="IPR043128">
    <property type="entry name" value="Rev_trsase/Diguanyl_cyclase"/>
</dbReference>
<dbReference type="Gene3D" id="3.40.1170.60">
    <property type="match status" value="1"/>
</dbReference>
<dbReference type="GeneID" id="39592319"/>
<keyword evidence="9 14" id="KW-0460">Magnesium</keyword>
<keyword evidence="10 13" id="KW-0238">DNA-binding</keyword>
<evidence type="ECO:0000256" key="12">
    <source>
        <dbReference type="ARBA" id="ARBA00023242"/>
    </source>
</evidence>
<evidence type="ECO:0000259" key="17">
    <source>
        <dbReference type="PROSITE" id="PS50173"/>
    </source>
</evidence>
<dbReference type="GO" id="GO:0005634">
    <property type="term" value="C:nucleus"/>
    <property type="evidence" value="ECO:0007669"/>
    <property type="project" value="UniProtKB-SubCell"/>
</dbReference>
<keyword evidence="4 13" id="KW-0237">DNA synthesis</keyword>
<gene>
    <name evidence="18" type="primary">REV1</name>
    <name evidence="18" type="ORF">EHS24_007776</name>
</gene>
<feature type="region of interest" description="Disordered" evidence="15">
    <location>
        <begin position="892"/>
        <end position="923"/>
    </location>
</feature>
<feature type="compositionally biased region" description="Pro residues" evidence="15">
    <location>
        <begin position="28"/>
        <end position="37"/>
    </location>
</feature>
<evidence type="ECO:0000256" key="4">
    <source>
        <dbReference type="ARBA" id="ARBA00022634"/>
    </source>
</evidence>
<dbReference type="SUPFAM" id="SSF56672">
    <property type="entry name" value="DNA/RNA polymerases"/>
    <property type="match status" value="1"/>
</dbReference>
<dbReference type="InterPro" id="IPR053848">
    <property type="entry name" value="IMS_HHH_1"/>
</dbReference>
<comment type="caution">
    <text evidence="18">The sequence shown here is derived from an EMBL/GenBank/DDBJ whole genome shotgun (WGS) entry which is preliminary data.</text>
</comment>
<dbReference type="InterPro" id="IPR001357">
    <property type="entry name" value="BRCT_dom"/>
</dbReference>
<feature type="region of interest" description="Disordered" evidence="15">
    <location>
        <begin position="253"/>
        <end position="277"/>
    </location>
</feature>
<dbReference type="Pfam" id="PF00817">
    <property type="entry name" value="IMS"/>
    <property type="match status" value="1"/>
</dbReference>
<dbReference type="Gene3D" id="3.40.50.10190">
    <property type="entry name" value="BRCT domain"/>
    <property type="match status" value="1"/>
</dbReference>
<dbReference type="InterPro" id="IPR038401">
    <property type="entry name" value="Rev1_C_sf"/>
</dbReference>
<dbReference type="GO" id="GO:0046872">
    <property type="term" value="F:metal ion binding"/>
    <property type="evidence" value="ECO:0007669"/>
    <property type="project" value="UniProtKB-KW"/>
</dbReference>
<dbReference type="InterPro" id="IPR012112">
    <property type="entry name" value="REV1"/>
</dbReference>
<evidence type="ECO:0000313" key="19">
    <source>
        <dbReference type="Proteomes" id="UP000279236"/>
    </source>
</evidence>
<feature type="binding site" evidence="14">
    <location>
        <position position="559"/>
    </location>
    <ligand>
        <name>Mg(2+)</name>
        <dbReference type="ChEBI" id="CHEBI:18420"/>
        <label>1</label>
    </ligand>
</feature>
<dbReference type="InterPro" id="IPR036775">
    <property type="entry name" value="DNA_pol_Y-fam_lit_finger_sf"/>
</dbReference>
<dbReference type="FunFam" id="3.30.1490.100:FF:000001">
    <property type="entry name" value="DNA repair protein REV1"/>
    <property type="match status" value="1"/>
</dbReference>
<feature type="region of interest" description="Disordered" evidence="15">
    <location>
        <begin position="1135"/>
        <end position="1160"/>
    </location>
</feature>
<dbReference type="STRING" id="105984.A0A427XVM4"/>
<dbReference type="InterPro" id="IPR043502">
    <property type="entry name" value="DNA/RNA_pol_sf"/>
</dbReference>
<dbReference type="EMBL" id="RSCE01000005">
    <property type="protein sequence ID" value="RSH82781.1"/>
    <property type="molecule type" value="Genomic_DNA"/>
</dbReference>
<dbReference type="PROSITE" id="PS50173">
    <property type="entry name" value="UMUC"/>
    <property type="match status" value="1"/>
</dbReference>
<dbReference type="Proteomes" id="UP000279236">
    <property type="component" value="Unassembled WGS sequence"/>
</dbReference>
<evidence type="ECO:0000256" key="14">
    <source>
        <dbReference type="PIRSR" id="PIRSR036573-2"/>
    </source>
</evidence>
<dbReference type="Gene3D" id="1.20.58.1280">
    <property type="entry name" value="DNA repair protein Rev1, C-terminal domain"/>
    <property type="match status" value="1"/>
</dbReference>
<evidence type="ECO:0000256" key="2">
    <source>
        <dbReference type="ARBA" id="ARBA00010945"/>
    </source>
</evidence>
<evidence type="ECO:0000256" key="7">
    <source>
        <dbReference type="ARBA" id="ARBA00022723"/>
    </source>
</evidence>
<evidence type="ECO:0000313" key="18">
    <source>
        <dbReference type="EMBL" id="RSH82781.1"/>
    </source>
</evidence>
<comment type="similarity">
    <text evidence="2 13">Belongs to the DNA polymerase type-Y family.</text>
</comment>
<evidence type="ECO:0000259" key="16">
    <source>
        <dbReference type="PROSITE" id="PS50172"/>
    </source>
</evidence>
<dbReference type="Pfam" id="PF11799">
    <property type="entry name" value="IMS_C"/>
    <property type="match status" value="1"/>
</dbReference>
<feature type="region of interest" description="Disordered" evidence="15">
    <location>
        <begin position="1047"/>
        <end position="1078"/>
    </location>
</feature>
<feature type="domain" description="UmuC" evidence="17">
    <location>
        <begin position="454"/>
        <end position="652"/>
    </location>
</feature>
<evidence type="ECO:0000256" key="3">
    <source>
        <dbReference type="ARBA" id="ARBA00020399"/>
    </source>
</evidence>
<dbReference type="PANTHER" id="PTHR45990">
    <property type="entry name" value="DNA REPAIR PROTEIN REV1"/>
    <property type="match status" value="1"/>
</dbReference>
<feature type="binding site" evidence="14">
    <location>
        <position position="458"/>
    </location>
    <ligand>
        <name>Mg(2+)</name>
        <dbReference type="ChEBI" id="CHEBI:18420"/>
        <label>1</label>
    </ligand>
</feature>
<evidence type="ECO:0000256" key="13">
    <source>
        <dbReference type="PIRNR" id="PIRNR036573"/>
    </source>
</evidence>
<protein>
    <recommendedName>
        <fullName evidence="3 13">DNA repair protein REV1</fullName>
        <ecNumber evidence="13">2.7.7.-</ecNumber>
    </recommendedName>
</protein>
<dbReference type="AlphaFoldDB" id="A0A427XVM4"/>
<feature type="domain" description="BRCT" evidence="16">
    <location>
        <begin position="145"/>
        <end position="233"/>
    </location>
</feature>
<comment type="subcellular location">
    <subcellularLocation>
        <location evidence="1 13">Nucleus</location>
    </subcellularLocation>
</comment>
<dbReference type="Gene3D" id="3.30.1490.100">
    <property type="entry name" value="DNA polymerase, Y-family, little finger domain"/>
    <property type="match status" value="1"/>
</dbReference>
<organism evidence="18 19">
    <name type="scientific">Apiotrichum porosum</name>
    <dbReference type="NCBI Taxonomy" id="105984"/>
    <lineage>
        <taxon>Eukaryota</taxon>
        <taxon>Fungi</taxon>
        <taxon>Dikarya</taxon>
        <taxon>Basidiomycota</taxon>
        <taxon>Agaricomycotina</taxon>
        <taxon>Tremellomycetes</taxon>
        <taxon>Trichosporonales</taxon>
        <taxon>Trichosporonaceae</taxon>
        <taxon>Apiotrichum</taxon>
    </lineage>
</organism>
<dbReference type="Pfam" id="PF21999">
    <property type="entry name" value="IMS_HHH_1"/>
    <property type="match status" value="1"/>
</dbReference>
<dbReference type="GO" id="GO:0006281">
    <property type="term" value="P:DNA repair"/>
    <property type="evidence" value="ECO:0007669"/>
    <property type="project" value="UniProtKB-KW"/>
</dbReference>
<reference evidence="18 19" key="1">
    <citation type="submission" date="2018-11" db="EMBL/GenBank/DDBJ databases">
        <title>Genome sequence of Apiotrichum porosum DSM 27194.</title>
        <authorList>
            <person name="Aliyu H."/>
            <person name="Gorte O."/>
            <person name="Ochsenreither K."/>
        </authorList>
    </citation>
    <scope>NUCLEOTIDE SEQUENCE [LARGE SCALE GENOMIC DNA]</scope>
    <source>
        <strain evidence="18 19">DSM 27194</strain>
    </source>
</reference>
<feature type="compositionally biased region" description="Low complexity" evidence="15">
    <location>
        <begin position="69"/>
        <end position="79"/>
    </location>
</feature>
<dbReference type="GO" id="GO:0017125">
    <property type="term" value="F:deoxycytidyl transferase activity"/>
    <property type="evidence" value="ECO:0007669"/>
    <property type="project" value="TreeGrafter"/>
</dbReference>
<keyword evidence="19" id="KW-1185">Reference proteome</keyword>
<keyword evidence="7 14" id="KW-0479">Metal-binding</keyword>
<feature type="region of interest" description="Disordered" evidence="15">
    <location>
        <begin position="950"/>
        <end position="995"/>
    </location>
</feature>
<comment type="function">
    <text evidence="13">Deoxycytidyl transferase involved in DNA repair. Transfers a dCMP residue from dCTP to the 3'-end of a DNA primer in a template-dependent reaction. May assist in the first step in the bypass of abasic lesions by the insertion of a nucleotide opposite the lesion. Required for normal induction of mutations by physical and chemical agents.</text>
</comment>
<evidence type="ECO:0000256" key="5">
    <source>
        <dbReference type="ARBA" id="ARBA00022679"/>
    </source>
</evidence>
<dbReference type="SUPFAM" id="SSF52113">
    <property type="entry name" value="BRCT domain"/>
    <property type="match status" value="1"/>
</dbReference>
<dbReference type="GO" id="GO:0003684">
    <property type="term" value="F:damaged DNA binding"/>
    <property type="evidence" value="ECO:0007669"/>
    <property type="project" value="UniProtKB-UniRule"/>
</dbReference>
<keyword evidence="12 13" id="KW-0539">Nucleus</keyword>
<dbReference type="InterPro" id="IPR001126">
    <property type="entry name" value="UmuC"/>
</dbReference>